<dbReference type="InterPro" id="IPR011055">
    <property type="entry name" value="Dup_hybrid_motif"/>
</dbReference>
<name>A0A1W1XW88_9CLOT</name>
<dbReference type="RefSeq" id="WP_084117401.1">
    <property type="nucleotide sequence ID" value="NZ_FWXH01000022.1"/>
</dbReference>
<keyword evidence="5" id="KW-1185">Reference proteome</keyword>
<dbReference type="PANTHER" id="PTHR21666:SF270">
    <property type="entry name" value="MUREIN HYDROLASE ACTIVATOR ENVC"/>
    <property type="match status" value="1"/>
</dbReference>
<feature type="region of interest" description="Disordered" evidence="1">
    <location>
        <begin position="62"/>
        <end position="92"/>
    </location>
</feature>
<dbReference type="InterPro" id="IPR016047">
    <property type="entry name" value="M23ase_b-sheet_dom"/>
</dbReference>
<dbReference type="InterPro" id="IPR050570">
    <property type="entry name" value="Cell_wall_metabolism_enzyme"/>
</dbReference>
<feature type="compositionally biased region" description="Basic and acidic residues" evidence="1">
    <location>
        <begin position="72"/>
        <end position="90"/>
    </location>
</feature>
<dbReference type="GO" id="GO:0004222">
    <property type="term" value="F:metalloendopeptidase activity"/>
    <property type="evidence" value="ECO:0007669"/>
    <property type="project" value="TreeGrafter"/>
</dbReference>
<evidence type="ECO:0000313" key="4">
    <source>
        <dbReference type="EMBL" id="SMC28125.1"/>
    </source>
</evidence>
<proteinExistence type="predicted"/>
<dbReference type="PANTHER" id="PTHR21666">
    <property type="entry name" value="PEPTIDASE-RELATED"/>
    <property type="match status" value="1"/>
</dbReference>
<reference evidence="4 5" key="1">
    <citation type="submission" date="2017-04" db="EMBL/GenBank/DDBJ databases">
        <authorList>
            <person name="Afonso C.L."/>
            <person name="Miller P.J."/>
            <person name="Scott M.A."/>
            <person name="Spackman E."/>
            <person name="Goraichik I."/>
            <person name="Dimitrov K.M."/>
            <person name="Suarez D.L."/>
            <person name="Swayne D.E."/>
        </authorList>
    </citation>
    <scope>NUCLEOTIDE SEQUENCE [LARGE SCALE GENOMIC DNA]</scope>
    <source>
        <strain evidence="4 5">DSM 12555</strain>
    </source>
</reference>
<sequence>MGKNDLFNKKSNENHKVNFFKKDGFYLILFLCLCIIAGVATYVNTKSKSNAVMKQEQVSSLNNKKAKAKAKNKLDTAKANLSKEESKKASMDNANLAKKDTTKNNASVATGAAVVTTVSAPVKGSIAQGYTGTEGAMAVGLDKVARTILGEYIKVDNVGIPVYSSVNGTVSYANGGKIIVLSKDNKLKVVYDNLDPASIKIKSGDVVNQNSEIGVIGDSDNAKDRIVDCNHLYFEIDEKQNDGSYKDVNPQNYIKY</sequence>
<dbReference type="Proteomes" id="UP000192468">
    <property type="component" value="Unassembled WGS sequence"/>
</dbReference>
<evidence type="ECO:0000256" key="2">
    <source>
        <dbReference type="SAM" id="Phobius"/>
    </source>
</evidence>
<dbReference type="SUPFAM" id="SSF51261">
    <property type="entry name" value="Duplicated hybrid motif"/>
    <property type="match status" value="1"/>
</dbReference>
<dbReference type="Gene3D" id="2.70.70.10">
    <property type="entry name" value="Glucose Permease (Domain IIA)"/>
    <property type="match status" value="1"/>
</dbReference>
<accession>A0A1W1XW88</accession>
<gene>
    <name evidence="4" type="ORF">SAMN02745134_03394</name>
</gene>
<keyword evidence="2" id="KW-0472">Membrane</keyword>
<feature type="domain" description="M23ase beta-sheet core" evidence="3">
    <location>
        <begin position="158"/>
        <end position="240"/>
    </location>
</feature>
<dbReference type="CDD" id="cd12797">
    <property type="entry name" value="M23_peptidase"/>
    <property type="match status" value="1"/>
</dbReference>
<evidence type="ECO:0000259" key="3">
    <source>
        <dbReference type="Pfam" id="PF01551"/>
    </source>
</evidence>
<dbReference type="EMBL" id="FWXH01000022">
    <property type="protein sequence ID" value="SMC28125.1"/>
    <property type="molecule type" value="Genomic_DNA"/>
</dbReference>
<dbReference type="OrthoDB" id="9801106at2"/>
<keyword evidence="2" id="KW-1133">Transmembrane helix</keyword>
<organism evidence="4 5">
    <name type="scientific">Clostridium acidisoli DSM 12555</name>
    <dbReference type="NCBI Taxonomy" id="1121291"/>
    <lineage>
        <taxon>Bacteria</taxon>
        <taxon>Bacillati</taxon>
        <taxon>Bacillota</taxon>
        <taxon>Clostridia</taxon>
        <taxon>Eubacteriales</taxon>
        <taxon>Clostridiaceae</taxon>
        <taxon>Clostridium</taxon>
    </lineage>
</organism>
<feature type="transmembrane region" description="Helical" evidence="2">
    <location>
        <begin position="24"/>
        <end position="44"/>
    </location>
</feature>
<evidence type="ECO:0000313" key="5">
    <source>
        <dbReference type="Proteomes" id="UP000192468"/>
    </source>
</evidence>
<dbReference type="AlphaFoldDB" id="A0A1W1XW88"/>
<dbReference type="STRING" id="1121291.SAMN02745134_03394"/>
<keyword evidence="2" id="KW-0812">Transmembrane</keyword>
<protein>
    <submittedName>
        <fullName evidence="4">Peptidase family M23</fullName>
    </submittedName>
</protein>
<dbReference type="Pfam" id="PF01551">
    <property type="entry name" value="Peptidase_M23"/>
    <property type="match status" value="1"/>
</dbReference>
<evidence type="ECO:0000256" key="1">
    <source>
        <dbReference type="SAM" id="MobiDB-lite"/>
    </source>
</evidence>